<dbReference type="PROSITE" id="PS51348">
    <property type="entry name" value="GLYCOSYL_HYDROL_F22_2"/>
    <property type="match status" value="1"/>
</dbReference>
<keyword evidence="3" id="KW-0929">Antimicrobial</keyword>
<evidence type="ECO:0000256" key="3">
    <source>
        <dbReference type="ARBA" id="ARBA00022638"/>
    </source>
</evidence>
<comment type="caution">
    <text evidence="8">The sequence shown here is derived from an EMBL/GenBank/DDBJ whole genome shotgun (WGS) entry which is preliminary data.</text>
</comment>
<dbReference type="PROSITE" id="PS00128">
    <property type="entry name" value="GLYCOSYL_HYDROL_F22_1"/>
    <property type="match status" value="1"/>
</dbReference>
<evidence type="ECO:0000256" key="5">
    <source>
        <dbReference type="ARBA" id="ARBA00023295"/>
    </source>
</evidence>
<dbReference type="PANTHER" id="PTHR11407">
    <property type="entry name" value="LYSOZYME C"/>
    <property type="match status" value="1"/>
</dbReference>
<gene>
    <name evidence="8" type="ORF">NQ314_013667</name>
</gene>
<proteinExistence type="inferred from homology"/>
<reference evidence="8" key="1">
    <citation type="journal article" date="2023" name="Insect Mol. Biol.">
        <title>Genome sequencing provides insights into the evolution of gene families encoding plant cell wall-degrading enzymes in longhorned beetles.</title>
        <authorList>
            <person name="Shin N.R."/>
            <person name="Okamura Y."/>
            <person name="Kirsch R."/>
            <person name="Pauchet Y."/>
        </authorList>
    </citation>
    <scope>NUCLEOTIDE SEQUENCE</scope>
    <source>
        <strain evidence="8">RBIC_L_NR</strain>
    </source>
</reference>
<feature type="domain" description="Glycosyl hydrolases family 22 (GH22)" evidence="7">
    <location>
        <begin position="12"/>
        <end position="30"/>
    </location>
</feature>
<dbReference type="GO" id="GO:0003796">
    <property type="term" value="F:lysozyme activity"/>
    <property type="evidence" value="ECO:0007669"/>
    <property type="project" value="UniProtKB-EC"/>
</dbReference>
<dbReference type="SUPFAM" id="SSF53955">
    <property type="entry name" value="Lysozyme-like"/>
    <property type="match status" value="1"/>
</dbReference>
<dbReference type="Proteomes" id="UP001162156">
    <property type="component" value="Unassembled WGS sequence"/>
</dbReference>
<evidence type="ECO:0000256" key="2">
    <source>
        <dbReference type="ARBA" id="ARBA00012732"/>
    </source>
</evidence>
<keyword evidence="5" id="KW-0378">Hydrolase</keyword>
<dbReference type="AlphaFoldDB" id="A0AAV8X5V8"/>
<dbReference type="PRINTS" id="PR00135">
    <property type="entry name" value="LYZLACT"/>
</dbReference>
<comment type="catalytic activity">
    <reaction evidence="1">
        <text>Hydrolysis of (1-&gt;4)-beta-linkages between N-acetylmuramic acid and N-acetyl-D-glucosamine residues in a peptidoglycan and between N-acetyl-D-glucosamine residues in chitodextrins.</text>
        <dbReference type="EC" id="3.2.1.17"/>
    </reaction>
</comment>
<evidence type="ECO:0000256" key="4">
    <source>
        <dbReference type="ARBA" id="ARBA00023157"/>
    </source>
</evidence>
<keyword evidence="9" id="KW-1185">Reference proteome</keyword>
<dbReference type="Pfam" id="PF00062">
    <property type="entry name" value="Lys"/>
    <property type="match status" value="1"/>
</dbReference>
<dbReference type="InterPro" id="IPR000974">
    <property type="entry name" value="Glyco_hydro_22_lys"/>
</dbReference>
<dbReference type="InterPro" id="IPR019799">
    <property type="entry name" value="Glyco_hydro_22_CS"/>
</dbReference>
<keyword evidence="5" id="KW-0326">Glycosidase</keyword>
<organism evidence="8 9">
    <name type="scientific">Rhamnusium bicolor</name>
    <dbReference type="NCBI Taxonomy" id="1586634"/>
    <lineage>
        <taxon>Eukaryota</taxon>
        <taxon>Metazoa</taxon>
        <taxon>Ecdysozoa</taxon>
        <taxon>Arthropoda</taxon>
        <taxon>Hexapoda</taxon>
        <taxon>Insecta</taxon>
        <taxon>Pterygota</taxon>
        <taxon>Neoptera</taxon>
        <taxon>Endopterygota</taxon>
        <taxon>Coleoptera</taxon>
        <taxon>Polyphaga</taxon>
        <taxon>Cucujiformia</taxon>
        <taxon>Chrysomeloidea</taxon>
        <taxon>Cerambycidae</taxon>
        <taxon>Lepturinae</taxon>
        <taxon>Rhagiini</taxon>
        <taxon>Rhamnusium</taxon>
    </lineage>
</organism>
<accession>A0AAV8X5V8</accession>
<dbReference type="EC" id="3.2.1.17" evidence="2"/>
<dbReference type="InterPro" id="IPR001916">
    <property type="entry name" value="Glyco_hydro_22"/>
</dbReference>
<evidence type="ECO:0000259" key="7">
    <source>
        <dbReference type="PROSITE" id="PS00128"/>
    </source>
</evidence>
<comment type="similarity">
    <text evidence="6">Belongs to the glycosyl hydrolase 22 family.</text>
</comment>
<dbReference type="Gene3D" id="1.10.530.10">
    <property type="match status" value="1"/>
</dbReference>
<keyword evidence="4" id="KW-1015">Disulfide bond</keyword>
<dbReference type="EMBL" id="JANEYF010003799">
    <property type="protein sequence ID" value="KAJ8933968.1"/>
    <property type="molecule type" value="Genomic_DNA"/>
</dbReference>
<dbReference type="SMART" id="SM00263">
    <property type="entry name" value="LYZ1"/>
    <property type="match status" value="1"/>
</dbReference>
<evidence type="ECO:0000256" key="6">
    <source>
        <dbReference type="RuleBase" id="RU004440"/>
    </source>
</evidence>
<keyword evidence="3" id="KW-0081">Bacteriolytic enzyme</keyword>
<sequence>MCAEGNQPGKGCNVACNQLLNDNISDDISCIKTIYKIGGGFKAWVAYNNYCSQGSNNQYINGCNV</sequence>
<dbReference type="GO" id="GO:0031640">
    <property type="term" value="P:killing of cells of another organism"/>
    <property type="evidence" value="ECO:0007669"/>
    <property type="project" value="UniProtKB-KW"/>
</dbReference>
<dbReference type="InterPro" id="IPR023346">
    <property type="entry name" value="Lysozyme-like_dom_sf"/>
</dbReference>
<evidence type="ECO:0000313" key="8">
    <source>
        <dbReference type="EMBL" id="KAJ8933968.1"/>
    </source>
</evidence>
<dbReference type="PANTHER" id="PTHR11407:SF63">
    <property type="entry name" value="LYSOZYME C"/>
    <property type="match status" value="1"/>
</dbReference>
<evidence type="ECO:0000313" key="9">
    <source>
        <dbReference type="Proteomes" id="UP001162156"/>
    </source>
</evidence>
<dbReference type="GO" id="GO:0042742">
    <property type="term" value="P:defense response to bacterium"/>
    <property type="evidence" value="ECO:0007669"/>
    <property type="project" value="UniProtKB-KW"/>
</dbReference>
<name>A0AAV8X5V8_9CUCU</name>
<evidence type="ECO:0000256" key="1">
    <source>
        <dbReference type="ARBA" id="ARBA00000632"/>
    </source>
</evidence>
<protein>
    <recommendedName>
        <fullName evidence="2">lysozyme</fullName>
        <ecNumber evidence="2">3.2.1.17</ecNumber>
    </recommendedName>
</protein>
<dbReference type="PRINTS" id="PR00137">
    <property type="entry name" value="LYSOZYME"/>
</dbReference>